<dbReference type="PANTHER" id="PTHR43330">
    <property type="entry name" value="METHIONINE AMINOPEPTIDASE"/>
    <property type="match status" value="1"/>
</dbReference>
<sequence>MNNSLVRKTLQLCSLLVFLLVTPLLWPIFLFKFAGNDEPEHMVEGHTFTIEPILTIGTTECVTWPHNWTTLTADGGVAAQFEHTIVITRTGL</sequence>
<dbReference type="PANTHER" id="PTHR43330:SF23">
    <property type="entry name" value="METHIONINE AMINOPEPTIDASE"/>
    <property type="match status" value="1"/>
</dbReference>
<evidence type="ECO:0000256" key="1">
    <source>
        <dbReference type="SAM" id="Phobius"/>
    </source>
</evidence>
<protein>
    <recommendedName>
        <fullName evidence="4">Peptidase M24 domain-containing protein</fullName>
    </recommendedName>
</protein>
<comment type="caution">
    <text evidence="2">The sequence shown here is derived from an EMBL/GenBank/DDBJ whole genome shotgun (WGS) entry which is preliminary data.</text>
</comment>
<proteinExistence type="predicted"/>
<dbReference type="EMBL" id="QGKX02000095">
    <property type="protein sequence ID" value="KAF3570374.1"/>
    <property type="molecule type" value="Genomic_DNA"/>
</dbReference>
<feature type="transmembrane region" description="Helical" evidence="1">
    <location>
        <begin position="12"/>
        <end position="34"/>
    </location>
</feature>
<dbReference type="Gene3D" id="3.90.230.10">
    <property type="entry name" value="Creatinase/methionine aminopeptidase superfamily"/>
    <property type="match status" value="1"/>
</dbReference>
<keyword evidence="1" id="KW-1133">Transmembrane helix</keyword>
<dbReference type="InterPro" id="IPR036005">
    <property type="entry name" value="Creatinase/aminopeptidase-like"/>
</dbReference>
<organism evidence="2 3">
    <name type="scientific">Brassica cretica</name>
    <name type="common">Mustard</name>
    <dbReference type="NCBI Taxonomy" id="69181"/>
    <lineage>
        <taxon>Eukaryota</taxon>
        <taxon>Viridiplantae</taxon>
        <taxon>Streptophyta</taxon>
        <taxon>Embryophyta</taxon>
        <taxon>Tracheophyta</taxon>
        <taxon>Spermatophyta</taxon>
        <taxon>Magnoliopsida</taxon>
        <taxon>eudicotyledons</taxon>
        <taxon>Gunneridae</taxon>
        <taxon>Pentapetalae</taxon>
        <taxon>rosids</taxon>
        <taxon>malvids</taxon>
        <taxon>Brassicales</taxon>
        <taxon>Brassicaceae</taxon>
        <taxon>Brassiceae</taxon>
        <taxon>Brassica</taxon>
    </lineage>
</organism>
<evidence type="ECO:0000313" key="3">
    <source>
        <dbReference type="Proteomes" id="UP000712600"/>
    </source>
</evidence>
<evidence type="ECO:0008006" key="4">
    <source>
        <dbReference type="Google" id="ProtNLM"/>
    </source>
</evidence>
<accession>A0A8S9RBZ8</accession>
<reference evidence="2" key="1">
    <citation type="submission" date="2019-12" db="EMBL/GenBank/DDBJ databases">
        <title>Genome sequencing and annotation of Brassica cretica.</title>
        <authorList>
            <person name="Studholme D.J."/>
            <person name="Sarris P."/>
        </authorList>
    </citation>
    <scope>NUCLEOTIDE SEQUENCE</scope>
    <source>
        <strain evidence="2">PFS-109/04</strain>
        <tissue evidence="2">Leaf</tissue>
    </source>
</reference>
<keyword evidence="1" id="KW-0812">Transmembrane</keyword>
<evidence type="ECO:0000313" key="2">
    <source>
        <dbReference type="EMBL" id="KAF3570374.1"/>
    </source>
</evidence>
<gene>
    <name evidence="2" type="ORF">F2Q69_00063432</name>
</gene>
<dbReference type="GO" id="GO:0070006">
    <property type="term" value="F:metalloaminopeptidase activity"/>
    <property type="evidence" value="ECO:0007669"/>
    <property type="project" value="TreeGrafter"/>
</dbReference>
<dbReference type="GO" id="GO:0009507">
    <property type="term" value="C:chloroplast"/>
    <property type="evidence" value="ECO:0007669"/>
    <property type="project" value="TreeGrafter"/>
</dbReference>
<keyword evidence="1" id="KW-0472">Membrane</keyword>
<dbReference type="SUPFAM" id="SSF55920">
    <property type="entry name" value="Creatinase/aminopeptidase"/>
    <property type="match status" value="1"/>
</dbReference>
<dbReference type="AlphaFoldDB" id="A0A8S9RBZ8"/>
<name>A0A8S9RBZ8_BRACR</name>
<dbReference type="Proteomes" id="UP000712600">
    <property type="component" value="Unassembled WGS sequence"/>
</dbReference>